<comment type="caution">
    <text evidence="1">The sequence shown here is derived from an EMBL/GenBank/DDBJ whole genome shotgun (WGS) entry which is preliminary data.</text>
</comment>
<accession>A0A0F9SH02</accession>
<dbReference type="AlphaFoldDB" id="A0A0F9SH02"/>
<proteinExistence type="predicted"/>
<name>A0A0F9SH02_9ZZZZ</name>
<protein>
    <submittedName>
        <fullName evidence="1">Uncharacterized protein</fullName>
    </submittedName>
</protein>
<evidence type="ECO:0000313" key="1">
    <source>
        <dbReference type="EMBL" id="KKN28653.1"/>
    </source>
</evidence>
<feature type="non-terminal residue" evidence="1">
    <location>
        <position position="96"/>
    </location>
</feature>
<dbReference type="EMBL" id="LAZR01002545">
    <property type="protein sequence ID" value="KKN28653.1"/>
    <property type="molecule type" value="Genomic_DNA"/>
</dbReference>
<sequence length="96" mass="10898">MGLFDKIADIGEDVGTGIFRRALKPAGKGVWRGLREYDARVLDPLGALAVQQGAELNKQTFVFDFGRLVKGQQPFLHGRRTFFDEEITPRDIDYRE</sequence>
<reference evidence="1" key="1">
    <citation type="journal article" date="2015" name="Nature">
        <title>Complex archaea that bridge the gap between prokaryotes and eukaryotes.</title>
        <authorList>
            <person name="Spang A."/>
            <person name="Saw J.H."/>
            <person name="Jorgensen S.L."/>
            <person name="Zaremba-Niedzwiedzka K."/>
            <person name="Martijn J."/>
            <person name="Lind A.E."/>
            <person name="van Eijk R."/>
            <person name="Schleper C."/>
            <person name="Guy L."/>
            <person name="Ettema T.J."/>
        </authorList>
    </citation>
    <scope>NUCLEOTIDE SEQUENCE</scope>
</reference>
<gene>
    <name evidence="1" type="ORF">LCGC14_0852260</name>
</gene>
<organism evidence="1">
    <name type="scientific">marine sediment metagenome</name>
    <dbReference type="NCBI Taxonomy" id="412755"/>
    <lineage>
        <taxon>unclassified sequences</taxon>
        <taxon>metagenomes</taxon>
        <taxon>ecological metagenomes</taxon>
    </lineage>
</organism>